<dbReference type="NCBIfam" id="TIGR00254">
    <property type="entry name" value="GGDEF"/>
    <property type="match status" value="1"/>
</dbReference>
<dbReference type="PROSITE" id="PS50113">
    <property type="entry name" value="PAC"/>
    <property type="match status" value="1"/>
</dbReference>
<dbReference type="KEGG" id="mmag:MMAD_43450"/>
<dbReference type="Pfam" id="PF13426">
    <property type="entry name" value="PAS_9"/>
    <property type="match status" value="1"/>
</dbReference>
<dbReference type="InterPro" id="IPR000160">
    <property type="entry name" value="GGDEF_dom"/>
</dbReference>
<dbReference type="PANTHER" id="PTHR44757:SF2">
    <property type="entry name" value="BIOFILM ARCHITECTURE MAINTENANCE PROTEIN MBAA"/>
    <property type="match status" value="1"/>
</dbReference>
<dbReference type="InterPro" id="IPR035965">
    <property type="entry name" value="PAS-like_dom_sf"/>
</dbReference>
<dbReference type="PROSITE" id="PS50112">
    <property type="entry name" value="PAS"/>
    <property type="match status" value="1"/>
</dbReference>
<evidence type="ECO:0000259" key="3">
    <source>
        <dbReference type="PROSITE" id="PS50113"/>
    </source>
</evidence>
<dbReference type="InterPro" id="IPR029787">
    <property type="entry name" value="Nucleotide_cyclase"/>
</dbReference>
<feature type="region of interest" description="Disordered" evidence="1">
    <location>
        <begin position="390"/>
        <end position="413"/>
    </location>
</feature>
<dbReference type="PANTHER" id="PTHR44757">
    <property type="entry name" value="DIGUANYLATE CYCLASE DGCP"/>
    <property type="match status" value="1"/>
</dbReference>
<evidence type="ECO:0000259" key="2">
    <source>
        <dbReference type="PROSITE" id="PS50112"/>
    </source>
</evidence>
<proteinExistence type="predicted"/>
<dbReference type="InterPro" id="IPR043128">
    <property type="entry name" value="Rev_trsase/Diguanyl_cyclase"/>
</dbReference>
<dbReference type="AlphaFoldDB" id="A0A7I7XLF8"/>
<dbReference type="Gene3D" id="3.30.70.270">
    <property type="match status" value="1"/>
</dbReference>
<evidence type="ECO:0000313" key="5">
    <source>
        <dbReference type="EMBL" id="BBZ30050.1"/>
    </source>
</evidence>
<evidence type="ECO:0000259" key="4">
    <source>
        <dbReference type="PROSITE" id="PS50887"/>
    </source>
</evidence>
<dbReference type="CDD" id="cd01949">
    <property type="entry name" value="GGDEF"/>
    <property type="match status" value="1"/>
</dbReference>
<dbReference type="SMART" id="SM00267">
    <property type="entry name" value="GGDEF"/>
    <property type="match status" value="1"/>
</dbReference>
<dbReference type="Pfam" id="PF00990">
    <property type="entry name" value="GGDEF"/>
    <property type="match status" value="1"/>
</dbReference>
<evidence type="ECO:0000313" key="6">
    <source>
        <dbReference type="Proteomes" id="UP000466517"/>
    </source>
</evidence>
<evidence type="ECO:0008006" key="7">
    <source>
        <dbReference type="Google" id="ProtNLM"/>
    </source>
</evidence>
<accession>A0A7I7XLF8</accession>
<dbReference type="SMART" id="SM00086">
    <property type="entry name" value="PAC"/>
    <property type="match status" value="2"/>
</dbReference>
<name>A0A7I7XLF8_9MYCO</name>
<dbReference type="Pfam" id="PF08448">
    <property type="entry name" value="PAS_4"/>
    <property type="match status" value="1"/>
</dbReference>
<dbReference type="InterPro" id="IPR013656">
    <property type="entry name" value="PAS_4"/>
</dbReference>
<dbReference type="InterPro" id="IPR000014">
    <property type="entry name" value="PAS"/>
</dbReference>
<dbReference type="SMART" id="SM00091">
    <property type="entry name" value="PAS"/>
    <property type="match status" value="2"/>
</dbReference>
<feature type="domain" description="PAS" evidence="2">
    <location>
        <begin position="133"/>
        <end position="187"/>
    </location>
</feature>
<dbReference type="InterPro" id="IPR000700">
    <property type="entry name" value="PAS-assoc_C"/>
</dbReference>
<dbReference type="PROSITE" id="PS50887">
    <property type="entry name" value="GGDEF"/>
    <property type="match status" value="1"/>
</dbReference>
<dbReference type="SUPFAM" id="SSF55073">
    <property type="entry name" value="Nucleotide cyclase"/>
    <property type="match status" value="1"/>
</dbReference>
<organism evidence="5 6">
    <name type="scientific">Mycolicibacterium madagascariense</name>
    <dbReference type="NCBI Taxonomy" id="212765"/>
    <lineage>
        <taxon>Bacteria</taxon>
        <taxon>Bacillati</taxon>
        <taxon>Actinomycetota</taxon>
        <taxon>Actinomycetes</taxon>
        <taxon>Mycobacteriales</taxon>
        <taxon>Mycobacteriaceae</taxon>
        <taxon>Mycolicibacterium</taxon>
    </lineage>
</organism>
<dbReference type="Proteomes" id="UP000466517">
    <property type="component" value="Chromosome"/>
</dbReference>
<dbReference type="EMBL" id="AP022610">
    <property type="protein sequence ID" value="BBZ30050.1"/>
    <property type="molecule type" value="Genomic_DNA"/>
</dbReference>
<dbReference type="InterPro" id="IPR052155">
    <property type="entry name" value="Biofilm_reg_signaling"/>
</dbReference>
<reference evidence="5 6" key="1">
    <citation type="journal article" date="2019" name="Emerg. Microbes Infect.">
        <title>Comprehensive subspecies identification of 175 nontuberculous mycobacteria species based on 7547 genomic profiles.</title>
        <authorList>
            <person name="Matsumoto Y."/>
            <person name="Kinjo T."/>
            <person name="Motooka D."/>
            <person name="Nabeya D."/>
            <person name="Jung N."/>
            <person name="Uechi K."/>
            <person name="Horii T."/>
            <person name="Iida T."/>
            <person name="Fujita J."/>
            <person name="Nakamura S."/>
        </authorList>
    </citation>
    <scope>NUCLEOTIDE SEQUENCE [LARGE SCALE GENOMIC DNA]</scope>
    <source>
        <strain evidence="5 6">JCM 13574</strain>
    </source>
</reference>
<dbReference type="Gene3D" id="3.30.450.20">
    <property type="entry name" value="PAS domain"/>
    <property type="match status" value="2"/>
</dbReference>
<protein>
    <recommendedName>
        <fullName evidence="7">Diguanylate cyclase</fullName>
    </recommendedName>
</protein>
<dbReference type="SUPFAM" id="SSF55785">
    <property type="entry name" value="PYP-like sensor domain (PAS domain)"/>
    <property type="match status" value="2"/>
</dbReference>
<keyword evidence="6" id="KW-1185">Reference proteome</keyword>
<dbReference type="NCBIfam" id="TIGR00229">
    <property type="entry name" value="sensory_box"/>
    <property type="match status" value="2"/>
</dbReference>
<dbReference type="InterPro" id="IPR001610">
    <property type="entry name" value="PAC"/>
</dbReference>
<feature type="domain" description="PAC" evidence="3">
    <location>
        <begin position="191"/>
        <end position="243"/>
    </location>
</feature>
<gene>
    <name evidence="5" type="ORF">MMAD_43450</name>
</gene>
<feature type="domain" description="GGDEF" evidence="4">
    <location>
        <begin position="273"/>
        <end position="408"/>
    </location>
</feature>
<dbReference type="CDD" id="cd00130">
    <property type="entry name" value="PAS"/>
    <property type="match status" value="2"/>
</dbReference>
<evidence type="ECO:0000256" key="1">
    <source>
        <dbReference type="SAM" id="MobiDB-lite"/>
    </source>
</evidence>
<sequence>MSRLPALIGYWDCDLRNVLANDAYVDYFGFTPQQARGRHMREVIGETVYALNLPYIQGALSGEEQLFERTLIDRHGVTRYTQASYLPDIVDGEVRGFYVQVTDVSARVEAERARDEAIRLFEISMANAPFGKVVMTTSARILQINPALCTMLGYDAKDLLGRDFRELIHPEDRPFADIDLRRLQDRSVQQVSSERRYLRCDGTTMWMQRNAVLVPGAYGGEDVVVAQFQDATARRHAEAELARLALTDPLTGLLNRHAFTEHVDQSRDAHPDAPAGVVFIDLDGFKCVNDTHGHAAGDMVLVHAANVLRTRVEGRHSAYRMGGDEFVVLCLDTSAEEVEALAEAIRYSLTGTYPIQAGRVVLSASVGWTRGATDDIDALLRTADADMYRQKPKLRRKGDRDAVAPPEDGPYRG</sequence>